<keyword evidence="2" id="KW-1185">Reference proteome</keyword>
<sequence length="100" mass="10479">MSMSNFLENKILNHVLRGEVYAPPTELYIGLFTSDPGEAGTGTEVTGAGYARRPITFSPSTVGTTSNTADILSPASTAAWGTITHFGIFDALTGGNLLIK</sequence>
<evidence type="ECO:0008006" key="3">
    <source>
        <dbReference type="Google" id="ProtNLM"/>
    </source>
</evidence>
<reference evidence="2" key="1">
    <citation type="journal article" date="2019" name="Int. J. Syst. Evol. Microbiol.">
        <title>The Global Catalogue of Microorganisms (GCM) 10K type strain sequencing project: providing services to taxonomists for standard genome sequencing and annotation.</title>
        <authorList>
            <consortium name="The Broad Institute Genomics Platform"/>
            <consortium name="The Broad Institute Genome Sequencing Center for Infectious Disease"/>
            <person name="Wu L."/>
            <person name="Ma J."/>
        </authorList>
    </citation>
    <scope>NUCLEOTIDE SEQUENCE [LARGE SCALE GENOMIC DNA]</scope>
    <source>
        <strain evidence="2">KCTC 33849</strain>
    </source>
</reference>
<dbReference type="EMBL" id="JBHUMJ010000020">
    <property type="protein sequence ID" value="MFD2703825.1"/>
    <property type="molecule type" value="Genomic_DNA"/>
</dbReference>
<comment type="caution">
    <text evidence="1">The sequence shown here is derived from an EMBL/GenBank/DDBJ whole genome shotgun (WGS) entry which is preliminary data.</text>
</comment>
<gene>
    <name evidence="1" type="ORF">ACFSVM_25680</name>
</gene>
<proteinExistence type="predicted"/>
<accession>A0ABW5SVN7</accession>
<name>A0ABW5SVN7_9BACL</name>
<evidence type="ECO:0000313" key="2">
    <source>
        <dbReference type="Proteomes" id="UP001597540"/>
    </source>
</evidence>
<dbReference type="Pfam" id="PF23140">
    <property type="entry name" value="Gp80"/>
    <property type="match status" value="1"/>
</dbReference>
<organism evidence="1 2">
    <name type="scientific">Paenibacillus shunpengii</name>
    <dbReference type="NCBI Taxonomy" id="2054424"/>
    <lineage>
        <taxon>Bacteria</taxon>
        <taxon>Bacillati</taxon>
        <taxon>Bacillota</taxon>
        <taxon>Bacilli</taxon>
        <taxon>Bacillales</taxon>
        <taxon>Paenibacillaceae</taxon>
        <taxon>Paenibacillus</taxon>
    </lineage>
</organism>
<dbReference type="Proteomes" id="UP001597540">
    <property type="component" value="Unassembled WGS sequence"/>
</dbReference>
<dbReference type="InterPro" id="IPR056908">
    <property type="entry name" value="Gp80-like"/>
</dbReference>
<evidence type="ECO:0000313" key="1">
    <source>
        <dbReference type="EMBL" id="MFD2703825.1"/>
    </source>
</evidence>
<dbReference type="RefSeq" id="WP_379265394.1">
    <property type="nucleotide sequence ID" value="NZ_JBHUMJ010000020.1"/>
</dbReference>
<feature type="non-terminal residue" evidence="1">
    <location>
        <position position="100"/>
    </location>
</feature>
<protein>
    <recommendedName>
        <fullName evidence="3">Phage tail protein</fullName>
    </recommendedName>
</protein>